<dbReference type="SUPFAM" id="SSF48403">
    <property type="entry name" value="Ankyrin repeat"/>
    <property type="match status" value="1"/>
</dbReference>
<dbReference type="EMBL" id="JARAKH010000009">
    <property type="protein sequence ID" value="KAK8400860.1"/>
    <property type="molecule type" value="Genomic_DNA"/>
</dbReference>
<evidence type="ECO:0000313" key="6">
    <source>
        <dbReference type="EMBL" id="KAK8400860.1"/>
    </source>
</evidence>
<feature type="chain" id="PRO_5043642921" evidence="5">
    <location>
        <begin position="23"/>
        <end position="802"/>
    </location>
</feature>
<feature type="compositionally biased region" description="Low complexity" evidence="4">
    <location>
        <begin position="505"/>
        <end position="514"/>
    </location>
</feature>
<evidence type="ECO:0000256" key="4">
    <source>
        <dbReference type="SAM" id="MobiDB-lite"/>
    </source>
</evidence>
<dbReference type="PANTHER" id="PTHR24173:SF74">
    <property type="entry name" value="ANKYRIN REPEAT DOMAIN-CONTAINING PROTEIN 16"/>
    <property type="match status" value="1"/>
</dbReference>
<dbReference type="InterPro" id="IPR002110">
    <property type="entry name" value="Ankyrin_rpt"/>
</dbReference>
<evidence type="ECO:0000256" key="2">
    <source>
        <dbReference type="ARBA" id="ARBA00023043"/>
    </source>
</evidence>
<feature type="region of interest" description="Disordered" evidence="4">
    <location>
        <begin position="384"/>
        <end position="438"/>
    </location>
</feature>
<dbReference type="Gene3D" id="1.25.40.20">
    <property type="entry name" value="Ankyrin repeat-containing domain"/>
    <property type="match status" value="2"/>
</dbReference>
<dbReference type="Proteomes" id="UP001487740">
    <property type="component" value="Unassembled WGS sequence"/>
</dbReference>
<keyword evidence="1" id="KW-0677">Repeat</keyword>
<organism evidence="6 7">
    <name type="scientific">Scylla paramamosain</name>
    <name type="common">Mud crab</name>
    <dbReference type="NCBI Taxonomy" id="85552"/>
    <lineage>
        <taxon>Eukaryota</taxon>
        <taxon>Metazoa</taxon>
        <taxon>Ecdysozoa</taxon>
        <taxon>Arthropoda</taxon>
        <taxon>Crustacea</taxon>
        <taxon>Multicrustacea</taxon>
        <taxon>Malacostraca</taxon>
        <taxon>Eumalacostraca</taxon>
        <taxon>Eucarida</taxon>
        <taxon>Decapoda</taxon>
        <taxon>Pleocyemata</taxon>
        <taxon>Brachyura</taxon>
        <taxon>Eubrachyura</taxon>
        <taxon>Portunoidea</taxon>
        <taxon>Portunidae</taxon>
        <taxon>Portuninae</taxon>
        <taxon>Scylla</taxon>
    </lineage>
</organism>
<gene>
    <name evidence="6" type="ORF">O3P69_002548</name>
</gene>
<feature type="compositionally biased region" description="Basic and acidic residues" evidence="4">
    <location>
        <begin position="609"/>
        <end position="619"/>
    </location>
</feature>
<evidence type="ECO:0000313" key="7">
    <source>
        <dbReference type="Proteomes" id="UP001487740"/>
    </source>
</evidence>
<feature type="compositionally biased region" description="Basic and acidic residues" evidence="4">
    <location>
        <begin position="113"/>
        <end position="124"/>
    </location>
</feature>
<feature type="signal peptide" evidence="5">
    <location>
        <begin position="1"/>
        <end position="22"/>
    </location>
</feature>
<dbReference type="PROSITE" id="PS50088">
    <property type="entry name" value="ANK_REPEAT"/>
    <property type="match status" value="1"/>
</dbReference>
<accession>A0AAW0UPT5</accession>
<dbReference type="PANTHER" id="PTHR24173">
    <property type="entry name" value="ANKYRIN REPEAT CONTAINING"/>
    <property type="match status" value="1"/>
</dbReference>
<feature type="region of interest" description="Disordered" evidence="4">
    <location>
        <begin position="101"/>
        <end position="124"/>
    </location>
</feature>
<reference evidence="6 7" key="1">
    <citation type="submission" date="2023-03" db="EMBL/GenBank/DDBJ databases">
        <title>High-quality genome of Scylla paramamosain provides insights in environmental adaptation.</title>
        <authorList>
            <person name="Zhang L."/>
        </authorList>
    </citation>
    <scope>NUCLEOTIDE SEQUENCE [LARGE SCALE GENOMIC DNA]</scope>
    <source>
        <strain evidence="6">LZ_2023a</strain>
        <tissue evidence="6">Muscle</tissue>
    </source>
</reference>
<feature type="region of interest" description="Disordered" evidence="4">
    <location>
        <begin position="609"/>
        <end position="631"/>
    </location>
</feature>
<sequence length="802" mass="84973">MSLSHLSLVAIVTLTGTHNTSTVPKNRRDTITSSVSREPPPLPPHSMGGGQWAGGSVAGLVEAVRKGRPRHVQLLLEAGVDVNAQDHTVTVCRPAAHCTSAQETGDVGPASRDLTDHPPSEHDVPAAVRRPTCVLRDVLAGGCLAGSCHRSTKAYTLFLPKWFPRQGSGGCVPPTLPHTHDAPPAEPSDIQVQKATLATPPSRQDLPYLPPLPPALQTGIHENLRTSERTTPLVAAVASWRGDEGVQERVMKELLRAGADPNLGDARRNHAPHARCHLQPDAGRPHPPPARAVRCQFLSRLCSNKCAEEDVDPSVQDGDGNSALMFAAAHGHREALLLVLAAFRSVHRVTFHGQKNAKGLTAEQLAERNGHEELAALLKAETNLFPRPNAFHPTQPKDLDRPPTPTETRSSHRRARASANPLSRGGPTDPLPPPAFLAFGQTASSAAPYTSDTDEEEAPPARSLRLLTATPTEDFLPNSRQASVWGPGGGGAQLNSSDSDESRDSGSSYRSVGGARPPSPVHVPSPDEEERRMLDRLMTGSPGSGNEGDTESLMEVDRAMAATMAMTAGEEGGQRGATAARKLGVTSPAAAMPRLAGSRSLNRSIAQLAHEDSQQRPDQRPPTPARPSLPTLLPARLLDAPLAASLGSSRGEARPAQRRITLASFPRSSSEPRSLVGSAGPATPSGPEEIFDGLPLDASTRSEGWEALKGPRGRPSPLAQATDGHVVPLPPINRPRYMEACGRGRTSGRGRSLGGDDGGDTVLSVAKKTLEQLETVLAPHEGPAAPRPPHRTRPSHQIHLET</sequence>
<dbReference type="InterPro" id="IPR036770">
    <property type="entry name" value="Ankyrin_rpt-contain_sf"/>
</dbReference>
<name>A0AAW0UPT5_SCYPA</name>
<dbReference type="SMART" id="SM00248">
    <property type="entry name" value="ANK"/>
    <property type="match status" value="3"/>
</dbReference>
<evidence type="ECO:0000256" key="5">
    <source>
        <dbReference type="SAM" id="SignalP"/>
    </source>
</evidence>
<protein>
    <submittedName>
        <fullName evidence="6">Uncharacterized protein</fullName>
    </submittedName>
</protein>
<evidence type="ECO:0000256" key="1">
    <source>
        <dbReference type="ARBA" id="ARBA00022737"/>
    </source>
</evidence>
<keyword evidence="7" id="KW-1185">Reference proteome</keyword>
<dbReference type="AlphaFoldDB" id="A0AAW0UPT5"/>
<feature type="repeat" description="ANK" evidence="3">
    <location>
        <begin position="55"/>
        <end position="87"/>
    </location>
</feature>
<feature type="region of interest" description="Disordered" evidence="4">
    <location>
        <begin position="663"/>
        <end position="736"/>
    </location>
</feature>
<comment type="caution">
    <text evidence="6">The sequence shown here is derived from an EMBL/GenBank/DDBJ whole genome shotgun (WGS) entry which is preliminary data.</text>
</comment>
<proteinExistence type="predicted"/>
<feature type="region of interest" description="Disordered" evidence="4">
    <location>
        <begin position="468"/>
        <end position="530"/>
    </location>
</feature>
<evidence type="ECO:0000256" key="3">
    <source>
        <dbReference type="PROSITE-ProRule" id="PRU00023"/>
    </source>
</evidence>
<feature type="region of interest" description="Disordered" evidence="4">
    <location>
        <begin position="19"/>
        <end position="54"/>
    </location>
</feature>
<keyword evidence="2 3" id="KW-0040">ANK repeat</keyword>
<keyword evidence="5" id="KW-0732">Signal</keyword>
<feature type="region of interest" description="Disordered" evidence="4">
    <location>
        <begin position="778"/>
        <end position="802"/>
    </location>
</feature>